<organism evidence="1 2">
    <name type="scientific">Penicillium argentinense</name>
    <dbReference type="NCBI Taxonomy" id="1131581"/>
    <lineage>
        <taxon>Eukaryota</taxon>
        <taxon>Fungi</taxon>
        <taxon>Dikarya</taxon>
        <taxon>Ascomycota</taxon>
        <taxon>Pezizomycotina</taxon>
        <taxon>Eurotiomycetes</taxon>
        <taxon>Eurotiomycetidae</taxon>
        <taxon>Eurotiales</taxon>
        <taxon>Aspergillaceae</taxon>
        <taxon>Penicillium</taxon>
    </lineage>
</organism>
<dbReference type="Proteomes" id="UP001149074">
    <property type="component" value="Unassembled WGS sequence"/>
</dbReference>
<name>A0A9W9G632_9EURO</name>
<protein>
    <submittedName>
        <fullName evidence="1">Uncharacterized protein</fullName>
    </submittedName>
</protein>
<dbReference type="EMBL" id="JAPQKI010000001">
    <property type="protein sequence ID" value="KAJ5112027.1"/>
    <property type="molecule type" value="Genomic_DNA"/>
</dbReference>
<accession>A0A9W9G632</accession>
<gene>
    <name evidence="1" type="ORF">N7532_000072</name>
</gene>
<comment type="caution">
    <text evidence="1">The sequence shown here is derived from an EMBL/GenBank/DDBJ whole genome shotgun (WGS) entry which is preliminary data.</text>
</comment>
<dbReference type="AlphaFoldDB" id="A0A9W9G632"/>
<sequence>MKPGAVLSVIQHLVPHELGGRSALRLDTDRSHLQKAVHSVMSVCHPPFLTRRNDKRRTPAIPRFSLHIHLVPIP</sequence>
<reference evidence="1" key="2">
    <citation type="journal article" date="2023" name="IMA Fungus">
        <title>Comparative genomic study of the Penicillium genus elucidates a diverse pangenome and 15 lateral gene transfer events.</title>
        <authorList>
            <person name="Petersen C."/>
            <person name="Sorensen T."/>
            <person name="Nielsen M.R."/>
            <person name="Sondergaard T.E."/>
            <person name="Sorensen J.L."/>
            <person name="Fitzpatrick D.A."/>
            <person name="Frisvad J.C."/>
            <person name="Nielsen K.L."/>
        </authorList>
    </citation>
    <scope>NUCLEOTIDE SEQUENCE</scope>
    <source>
        <strain evidence="1">IBT 30761</strain>
    </source>
</reference>
<dbReference type="RefSeq" id="XP_056479800.1">
    <property type="nucleotide sequence ID" value="XM_056612576.1"/>
</dbReference>
<keyword evidence="2" id="KW-1185">Reference proteome</keyword>
<evidence type="ECO:0000313" key="2">
    <source>
        <dbReference type="Proteomes" id="UP001149074"/>
    </source>
</evidence>
<dbReference type="GeneID" id="81351555"/>
<reference evidence="1" key="1">
    <citation type="submission" date="2022-11" db="EMBL/GenBank/DDBJ databases">
        <authorList>
            <person name="Petersen C."/>
        </authorList>
    </citation>
    <scope>NUCLEOTIDE SEQUENCE</scope>
    <source>
        <strain evidence="1">IBT 30761</strain>
    </source>
</reference>
<proteinExistence type="predicted"/>
<evidence type="ECO:0000313" key="1">
    <source>
        <dbReference type="EMBL" id="KAJ5112027.1"/>
    </source>
</evidence>